<proteinExistence type="predicted"/>
<reference evidence="2" key="1">
    <citation type="submission" date="2014-03" db="EMBL/GenBank/DDBJ databases">
        <authorList>
            <person name="Aksoy S."/>
            <person name="Warren W."/>
            <person name="Wilson R.K."/>
        </authorList>
    </citation>
    <scope>NUCLEOTIDE SEQUENCE [LARGE SCALE GENOMIC DNA]</scope>
    <source>
        <strain evidence="2">IAEA</strain>
    </source>
</reference>
<protein>
    <submittedName>
        <fullName evidence="1">Uncharacterized protein</fullName>
    </submittedName>
</protein>
<evidence type="ECO:0000313" key="2">
    <source>
        <dbReference type="Proteomes" id="UP000091820"/>
    </source>
</evidence>
<name>A0A1A9WIR2_9MUSC</name>
<keyword evidence="2" id="KW-1185">Reference proteome</keyword>
<sequence length="357" mass="41013">MCNYVIKDRQVHIGIPTTLLLLGFKTWIAIVMSVTSHGEKKYYKLIWGINNIVGFQLKRNSAVYRLSEASSDKHCEYPYNRGQCGNISPMPAPHPNPNLDTFDYELNAIIQNNFPQFQGVPKLKCRLQSMQNGPFYYPNVRKHLHHYQRGHLKYSPDCPNGNESGPKPIESPVNAYMVKKPPTRRMFVSNTDNSLITVSKLNSRLIQFRPSLYSVSKPIIYKVSRLSIIVAPNLLVPNTLSHLHHYQHGHLKVILYYQRSYYLNAEEQLLVVVDHCRRIVEPPIFADLLKSDGIYPMADDQLNTPLGRIFQIALTSYDSNASHCKSVTVKIKGGCYRQKFRRQNDESVEADDVDYSR</sequence>
<dbReference type="EnsemblMetazoa" id="GBRI021270-RA">
    <property type="protein sequence ID" value="GBRI021270-PA"/>
    <property type="gene ID" value="GBRI021270"/>
</dbReference>
<evidence type="ECO:0000313" key="1">
    <source>
        <dbReference type="EnsemblMetazoa" id="GBRI021270-PA"/>
    </source>
</evidence>
<dbReference type="Proteomes" id="UP000091820">
    <property type="component" value="Unassembled WGS sequence"/>
</dbReference>
<accession>A0A1A9WIR2</accession>
<organism evidence="1 2">
    <name type="scientific">Glossina brevipalpis</name>
    <dbReference type="NCBI Taxonomy" id="37001"/>
    <lineage>
        <taxon>Eukaryota</taxon>
        <taxon>Metazoa</taxon>
        <taxon>Ecdysozoa</taxon>
        <taxon>Arthropoda</taxon>
        <taxon>Hexapoda</taxon>
        <taxon>Insecta</taxon>
        <taxon>Pterygota</taxon>
        <taxon>Neoptera</taxon>
        <taxon>Endopterygota</taxon>
        <taxon>Diptera</taxon>
        <taxon>Brachycera</taxon>
        <taxon>Muscomorpha</taxon>
        <taxon>Hippoboscoidea</taxon>
        <taxon>Glossinidae</taxon>
        <taxon>Glossina</taxon>
    </lineage>
</organism>
<reference evidence="1" key="2">
    <citation type="submission" date="2020-05" db="UniProtKB">
        <authorList>
            <consortium name="EnsemblMetazoa"/>
        </authorList>
    </citation>
    <scope>IDENTIFICATION</scope>
    <source>
        <strain evidence="1">IAEA</strain>
    </source>
</reference>
<dbReference type="AlphaFoldDB" id="A0A1A9WIR2"/>
<dbReference type="VEuPathDB" id="VectorBase:GBRI021270"/>